<reference evidence="15" key="1">
    <citation type="journal article" date="2014" name="BMC Genomics">
        <title>Characterizing the developmental transcriptome of the oriental fruit fly, Bactrocera dorsalis (Diptera: Tephritidae) through comparative genomic analysis with Drosophila melanogaster utilizing modENCODE datasets.</title>
        <authorList>
            <person name="Geib S.M."/>
            <person name="Calla B."/>
            <person name="Hall B."/>
            <person name="Hou S."/>
            <person name="Manoukis N.C."/>
        </authorList>
    </citation>
    <scope>NUCLEOTIDE SEQUENCE</scope>
    <source>
        <strain evidence="15">Punador</strain>
    </source>
</reference>
<dbReference type="InterPro" id="IPR034722">
    <property type="entry name" value="Succ_CoA_betaG_euk"/>
</dbReference>
<feature type="binding site" evidence="12">
    <location>
        <position position="235"/>
    </location>
    <ligand>
        <name>Mg(2+)</name>
        <dbReference type="ChEBI" id="CHEBI:18420"/>
    </ligand>
</feature>
<dbReference type="InterPro" id="IPR005811">
    <property type="entry name" value="SUCC_ACL_C"/>
</dbReference>
<dbReference type="CTD" id="44001"/>
<gene>
    <name evidence="15" type="primary">SUCB2</name>
</gene>
<dbReference type="FunFam" id="3.40.50.261:FF:000001">
    <property type="entry name" value="Succinate--CoA ligase [ADP-forming] subunit beta"/>
    <property type="match status" value="1"/>
</dbReference>
<feature type="site" description="Important for substrate specificity" evidence="12">
    <location>
        <position position="139"/>
    </location>
</feature>
<dbReference type="InterPro" id="IPR005809">
    <property type="entry name" value="Succ_CoA_ligase-like_bsu"/>
</dbReference>
<dbReference type="GO" id="GO:0000287">
    <property type="term" value="F:magnesium ion binding"/>
    <property type="evidence" value="ECO:0007669"/>
    <property type="project" value="UniProtKB-UniRule"/>
</dbReference>
<evidence type="ECO:0000256" key="1">
    <source>
        <dbReference type="ARBA" id="ARBA00005064"/>
    </source>
</evidence>
<dbReference type="GO" id="GO:0005524">
    <property type="term" value="F:ATP binding"/>
    <property type="evidence" value="ECO:0007669"/>
    <property type="project" value="UniProtKB-UniRule"/>
</dbReference>
<dbReference type="UniPathway" id="UPA00223">
    <property type="reaction ID" value="UER00999"/>
</dbReference>
<evidence type="ECO:0000256" key="12">
    <source>
        <dbReference type="HAMAP-Rule" id="MF_03221"/>
    </source>
</evidence>
<feature type="binding site" evidence="12">
    <location>
        <position position="301"/>
    </location>
    <ligand>
        <name>substrate</name>
        <note>ligand shared with subunit alpha</note>
    </ligand>
</feature>
<evidence type="ECO:0000256" key="13">
    <source>
        <dbReference type="PROSITE-ProRule" id="PRU00409"/>
    </source>
</evidence>
<dbReference type="GO" id="GO:0006104">
    <property type="term" value="P:succinyl-CoA metabolic process"/>
    <property type="evidence" value="ECO:0007669"/>
    <property type="project" value="InterPro"/>
</dbReference>
<dbReference type="EC" id="6.2.1.4" evidence="12"/>
<dbReference type="OrthoDB" id="1552at2759"/>
<comment type="pathway">
    <text evidence="1 12">Carbohydrate metabolism; tricarboxylic acid cycle; succinate from succinyl-CoA (ligase route): step 1/1.</text>
</comment>
<keyword evidence="2 12" id="KW-0816">Tricarboxylic acid cycle</keyword>
<dbReference type="InterPro" id="IPR016102">
    <property type="entry name" value="Succinyl-CoA_synth-like"/>
</dbReference>
<dbReference type="GO" id="GO:0006099">
    <property type="term" value="P:tricarboxylic acid cycle"/>
    <property type="evidence" value="ECO:0007669"/>
    <property type="project" value="UniProtKB-UniRule"/>
</dbReference>
<dbReference type="FunFam" id="3.30.1490.20:FF:000004">
    <property type="entry name" value="Succinate--CoA ligase [ADP-forming] subunit beta, mitochondrial"/>
    <property type="match status" value="1"/>
</dbReference>
<dbReference type="NCBIfam" id="NF001913">
    <property type="entry name" value="PRK00696.1"/>
    <property type="match status" value="1"/>
</dbReference>
<name>A0A034VQW1_BACDO</name>
<dbReference type="PIRSF" id="PIRSF001554">
    <property type="entry name" value="SucCS_beta"/>
    <property type="match status" value="1"/>
</dbReference>
<dbReference type="Gene3D" id="3.40.50.261">
    <property type="entry name" value="Succinyl-CoA synthetase domains"/>
    <property type="match status" value="1"/>
</dbReference>
<dbReference type="Gene3D" id="3.30.1490.20">
    <property type="entry name" value="ATP-grasp fold, A domain"/>
    <property type="match status" value="1"/>
</dbReference>
<evidence type="ECO:0000256" key="7">
    <source>
        <dbReference type="ARBA" id="ARBA00023128"/>
    </source>
</evidence>
<dbReference type="GO" id="GO:0042709">
    <property type="term" value="C:succinate-CoA ligase complex"/>
    <property type="evidence" value="ECO:0007669"/>
    <property type="project" value="TreeGrafter"/>
</dbReference>
<comment type="similarity">
    <text evidence="12">Belongs to the succinate/malate CoA ligase beta subunit family. GTP-specific subunit beta subfamily.</text>
</comment>
<dbReference type="InterPro" id="IPR011761">
    <property type="entry name" value="ATP-grasp"/>
</dbReference>
<dbReference type="HAMAP" id="MF_03221">
    <property type="entry name" value="Succ_CoA_betaG_euk"/>
    <property type="match status" value="1"/>
</dbReference>
<keyword evidence="4 12" id="KW-0479">Metal-binding</keyword>
<evidence type="ECO:0000313" key="15">
    <source>
        <dbReference type="EMBL" id="JAC44854.1"/>
    </source>
</evidence>
<evidence type="ECO:0000256" key="4">
    <source>
        <dbReference type="ARBA" id="ARBA00022723"/>
    </source>
</evidence>
<dbReference type="HAMAP" id="MF_00558">
    <property type="entry name" value="Succ_CoA_beta"/>
    <property type="match status" value="1"/>
</dbReference>
<dbReference type="Pfam" id="PF08442">
    <property type="entry name" value="ATP-grasp_2"/>
    <property type="match status" value="1"/>
</dbReference>
<dbReference type="SUPFAM" id="SSF56059">
    <property type="entry name" value="Glutathione synthetase ATP-binding domain-like"/>
    <property type="match status" value="1"/>
</dbReference>
<dbReference type="Gene3D" id="3.30.470.20">
    <property type="entry name" value="ATP-grasp fold, B domain"/>
    <property type="match status" value="1"/>
</dbReference>
<keyword evidence="6 12" id="KW-0460">Magnesium</keyword>
<dbReference type="PANTHER" id="PTHR11815">
    <property type="entry name" value="SUCCINYL-COA SYNTHETASE BETA CHAIN"/>
    <property type="match status" value="1"/>
</dbReference>
<dbReference type="PANTHER" id="PTHR11815:SF10">
    <property type="entry name" value="SUCCINATE--COA LIGASE [GDP-FORMING] SUBUNIT BETA, MITOCHONDRIAL"/>
    <property type="match status" value="1"/>
</dbReference>
<comment type="cofactor">
    <cofactor evidence="12">
        <name>Mg(2+)</name>
        <dbReference type="ChEBI" id="CHEBI:18420"/>
    </cofactor>
    <text evidence="12">Binds 1 Mg(2+) ion per subunit.</text>
</comment>
<evidence type="ECO:0000256" key="5">
    <source>
        <dbReference type="ARBA" id="ARBA00022741"/>
    </source>
</evidence>
<dbReference type="FunFam" id="3.30.470.20:FF:000002">
    <property type="entry name" value="Succinate--CoA ligase [ADP-forming] subunit beta"/>
    <property type="match status" value="1"/>
</dbReference>
<organism evidence="15">
    <name type="scientific">Bactrocera dorsalis</name>
    <name type="common">Oriental fruit fly</name>
    <name type="synonym">Dacus dorsalis</name>
    <dbReference type="NCBI Taxonomy" id="27457"/>
    <lineage>
        <taxon>Eukaryota</taxon>
        <taxon>Metazoa</taxon>
        <taxon>Ecdysozoa</taxon>
        <taxon>Arthropoda</taxon>
        <taxon>Hexapoda</taxon>
        <taxon>Insecta</taxon>
        <taxon>Pterygota</taxon>
        <taxon>Neoptera</taxon>
        <taxon>Endopterygota</taxon>
        <taxon>Diptera</taxon>
        <taxon>Brachycera</taxon>
        <taxon>Muscomorpha</taxon>
        <taxon>Tephritoidea</taxon>
        <taxon>Tephritidae</taxon>
        <taxon>Bactrocera</taxon>
        <taxon>Bactrocera</taxon>
    </lineage>
</organism>
<keyword evidence="8 12" id="KW-0342">GTP-binding</keyword>
<dbReference type="Pfam" id="PF00549">
    <property type="entry name" value="Ligase_CoA"/>
    <property type="match status" value="1"/>
</dbReference>
<dbReference type="GO" id="GO:0005739">
    <property type="term" value="C:mitochondrion"/>
    <property type="evidence" value="ECO:0007669"/>
    <property type="project" value="UniProtKB-SubCell"/>
</dbReference>
<sequence length="423" mass="45830">MLPLLRAAAGFTPAMRMLQKTTRLQQVRNLNLLECNSKELLQKYGVAIQEFKVLENSPNDAQLINQFDCPEYVVKAQILAGGRGKGVFDNGFKGGVHLTKKKDEVLSLTNQMIGHRLITKQTPKSGILVKKVMVARSVNITRETYLSIVLDREHNGPVLIASPAGGMDIEAVAEKTPEKIKTVPLDLGKPIPQNALIEIAKFLEFKGQCVERAAQEIQKLFDLFKAVDATQIEINPLAETDTNEVIAVDAKLNFDDNAEFRQKDIFAMHTAEEDTDPREVEAAKNNLNYVAMDGNIGCLVNGAGLAMATMDIIKLNGGEPANFLDVGGGVKESQVLKAFQIVTSDTKVKAILVNVFGGIVNCATIANGVVAASKTLDLKVPLIVRLEGTNVDEARKILKDSGLAIQTAVDLDDAAHKAVAALH</sequence>
<accession>A0A034VQW1</accession>
<comment type="subcellular location">
    <subcellularLocation>
        <location evidence="12">Mitochondrion</location>
    </subcellularLocation>
</comment>
<evidence type="ECO:0000256" key="11">
    <source>
        <dbReference type="ARBA" id="ARBA00063570"/>
    </source>
</evidence>
<dbReference type="GeneID" id="105229750"/>
<evidence type="ECO:0000256" key="2">
    <source>
        <dbReference type="ARBA" id="ARBA00022532"/>
    </source>
</evidence>
<dbReference type="PROSITE" id="PS01217">
    <property type="entry name" value="SUCCINYL_COA_LIG_3"/>
    <property type="match status" value="1"/>
</dbReference>
<proteinExistence type="inferred from homology"/>
<keyword evidence="13" id="KW-0067">ATP-binding</keyword>
<dbReference type="InterPro" id="IPR013650">
    <property type="entry name" value="ATP-grasp_succ-CoA_synth-type"/>
</dbReference>
<dbReference type="PROSITE" id="PS50975">
    <property type="entry name" value="ATP_GRASP"/>
    <property type="match status" value="1"/>
</dbReference>
<keyword evidence="3 12" id="KW-0436">Ligase</keyword>
<feature type="binding site" evidence="12">
    <location>
        <position position="249"/>
    </location>
    <ligand>
        <name>Mg(2+)</name>
        <dbReference type="ChEBI" id="CHEBI:18420"/>
    </ligand>
</feature>
<dbReference type="InterPro" id="IPR013815">
    <property type="entry name" value="ATP_grasp_subdomain_1"/>
</dbReference>
<feature type="binding site" evidence="12">
    <location>
        <begin position="358"/>
        <end position="360"/>
    </location>
    <ligand>
        <name>substrate</name>
        <note>ligand shared with subunit alpha</note>
    </ligand>
</feature>
<dbReference type="RefSeq" id="XP_011208486.2">
    <property type="nucleotide sequence ID" value="XM_011210184.4"/>
</dbReference>
<feature type="binding site" evidence="12">
    <location>
        <position position="138"/>
    </location>
    <ligand>
        <name>GTP</name>
        <dbReference type="ChEBI" id="CHEBI:37565"/>
    </ligand>
</feature>
<comment type="function">
    <text evidence="10 12">GTP-specific succinyl-CoA synthetase functions in the citric acid cycle (TCA), coupling the hydrolysis of succinyl-CoA to the synthesis of GTP and thus represents the only step of substrate-level phosphorylation in the TCA. The beta subunit provides nucleotide specificity of the enzyme and binds the substrate succinate, while the binding sites for coenzyme A and phosphate are found in the alpha subunit.</text>
</comment>
<evidence type="ECO:0000256" key="10">
    <source>
        <dbReference type="ARBA" id="ARBA00053833"/>
    </source>
</evidence>
<dbReference type="NCBIfam" id="TIGR01016">
    <property type="entry name" value="sucCoAbeta"/>
    <property type="match status" value="1"/>
</dbReference>
<evidence type="ECO:0000256" key="9">
    <source>
        <dbReference type="ARBA" id="ARBA00052879"/>
    </source>
</evidence>
<dbReference type="SUPFAM" id="SSF52210">
    <property type="entry name" value="Succinyl-CoA synthetase domains"/>
    <property type="match status" value="1"/>
</dbReference>
<comment type="subunit">
    <text evidence="11 12">Heterodimer of an alpha and a beta subunit. The beta subunit determines specificity for GTP.</text>
</comment>
<protein>
    <recommendedName>
        <fullName evidence="12">Succinate--CoA ligase [GDP-forming] subunit beta, mitochondrial</fullName>
        <ecNumber evidence="12">6.2.1.4</ecNumber>
    </recommendedName>
    <alternativeName>
        <fullName evidence="12">GTP-specific succinyl-CoA synthetase subunit beta</fullName>
        <shortName evidence="12">G-SCS</shortName>
        <shortName evidence="12">GTPSCS</shortName>
    </alternativeName>
    <alternativeName>
        <fullName evidence="12">Succinyl-CoA synthetase beta-G chain</fullName>
        <shortName evidence="12">SCS-betaG</shortName>
    </alternativeName>
</protein>
<feature type="binding site" evidence="12">
    <location>
        <begin position="82"/>
        <end position="84"/>
    </location>
    <ligand>
        <name>GTP</name>
        <dbReference type="ChEBI" id="CHEBI:37565"/>
    </ligand>
</feature>
<dbReference type="EMBL" id="GAKP01014098">
    <property type="protein sequence ID" value="JAC44854.1"/>
    <property type="molecule type" value="Transcribed_RNA"/>
</dbReference>
<feature type="binding site" evidence="12">
    <location>
        <position position="49"/>
    </location>
    <ligand>
        <name>GTP</name>
        <dbReference type="ChEBI" id="CHEBI:37565"/>
    </ligand>
</feature>
<dbReference type="GO" id="GO:0005525">
    <property type="term" value="F:GTP binding"/>
    <property type="evidence" value="ECO:0007669"/>
    <property type="project" value="UniProtKB-UniRule"/>
</dbReference>
<evidence type="ECO:0000256" key="8">
    <source>
        <dbReference type="ARBA" id="ARBA00023134"/>
    </source>
</evidence>
<keyword evidence="7 12" id="KW-0496">Mitochondrion</keyword>
<dbReference type="GO" id="GO:0004776">
    <property type="term" value="F:succinate-CoA ligase (GDP-forming) activity"/>
    <property type="evidence" value="ECO:0007669"/>
    <property type="project" value="UniProtKB-EC"/>
</dbReference>
<feature type="site" description="Important for substrate specificity" evidence="12">
    <location>
        <position position="71"/>
    </location>
</feature>
<dbReference type="KEGG" id="bdr:105229750"/>
<evidence type="ECO:0000259" key="14">
    <source>
        <dbReference type="PROSITE" id="PS50975"/>
    </source>
</evidence>
<evidence type="ECO:0000256" key="6">
    <source>
        <dbReference type="ARBA" id="ARBA00022842"/>
    </source>
</evidence>
<dbReference type="GO" id="GO:0004775">
    <property type="term" value="F:succinate-CoA ligase (ADP-forming) activity"/>
    <property type="evidence" value="ECO:0007669"/>
    <property type="project" value="UniProtKB-UniRule"/>
</dbReference>
<dbReference type="AlphaFoldDB" id="A0A034VQW1"/>
<feature type="domain" description="ATP-grasp" evidence="14">
    <location>
        <begin position="38"/>
        <end position="266"/>
    </location>
</feature>
<comment type="catalytic activity">
    <reaction evidence="9 12">
        <text>GTP + succinate + CoA = succinyl-CoA + GDP + phosphate</text>
        <dbReference type="Rhea" id="RHEA:22120"/>
        <dbReference type="ChEBI" id="CHEBI:30031"/>
        <dbReference type="ChEBI" id="CHEBI:37565"/>
        <dbReference type="ChEBI" id="CHEBI:43474"/>
        <dbReference type="ChEBI" id="CHEBI:57287"/>
        <dbReference type="ChEBI" id="CHEBI:57292"/>
        <dbReference type="ChEBI" id="CHEBI:58189"/>
        <dbReference type="EC" id="6.2.1.4"/>
    </reaction>
</comment>
<evidence type="ECO:0000256" key="3">
    <source>
        <dbReference type="ARBA" id="ARBA00022598"/>
    </source>
</evidence>
<dbReference type="InterPro" id="IPR017866">
    <property type="entry name" value="Succ-CoA_synthase_bsu_CS"/>
</dbReference>
<keyword evidence="5 12" id="KW-0547">Nucleotide-binding</keyword>